<dbReference type="InterPro" id="IPR000742">
    <property type="entry name" value="EGF"/>
</dbReference>
<gene>
    <name evidence="7" type="ORF">GSOID_T00014971001</name>
</gene>
<dbReference type="SUPFAM" id="SSF57850">
    <property type="entry name" value="RING/U-box"/>
    <property type="match status" value="1"/>
</dbReference>
<reference evidence="7" key="1">
    <citation type="journal article" date="2010" name="Science">
        <title>Plasticity of animal genome architecture unmasked by rapid evolution of a pelagic tunicate.</title>
        <authorList>
            <person name="Denoeud F."/>
            <person name="Henriet S."/>
            <person name="Mungpakdee S."/>
            <person name="Aury J.M."/>
            <person name="Da Silva C."/>
            <person name="Brinkmann H."/>
            <person name="Mikhaleva J."/>
            <person name="Olsen L.C."/>
            <person name="Jubin C."/>
            <person name="Canestro C."/>
            <person name="Bouquet J.M."/>
            <person name="Danks G."/>
            <person name="Poulain J."/>
            <person name="Campsteijn C."/>
            <person name="Adamski M."/>
            <person name="Cross I."/>
            <person name="Yadetie F."/>
            <person name="Muffato M."/>
            <person name="Louis A."/>
            <person name="Butcher S."/>
            <person name="Tsagkogeorga G."/>
            <person name="Konrad A."/>
            <person name="Singh S."/>
            <person name="Jensen M.F."/>
            <person name="Cong E.H."/>
            <person name="Eikeseth-Otteraa H."/>
            <person name="Noel B."/>
            <person name="Anthouard V."/>
            <person name="Porcel B.M."/>
            <person name="Kachouri-Lafond R."/>
            <person name="Nishino A."/>
            <person name="Ugolini M."/>
            <person name="Chourrout P."/>
            <person name="Nishida H."/>
            <person name="Aasland R."/>
            <person name="Huzurbazar S."/>
            <person name="Westhof E."/>
            <person name="Delsuc F."/>
            <person name="Lehrach H."/>
            <person name="Reinhardt R."/>
            <person name="Weissenbach J."/>
            <person name="Roy S.W."/>
            <person name="Artiguenave F."/>
            <person name="Postlethwait J.H."/>
            <person name="Manak J.R."/>
            <person name="Thompson E.M."/>
            <person name="Jaillon O."/>
            <person name="Du Pasquier L."/>
            <person name="Boudinot P."/>
            <person name="Liberles D.A."/>
            <person name="Volff J.N."/>
            <person name="Philippe H."/>
            <person name="Lenhard B."/>
            <person name="Roest Crollius H."/>
            <person name="Wincker P."/>
            <person name="Chourrout D."/>
        </authorList>
    </citation>
    <scope>NUCLEOTIDE SEQUENCE [LARGE SCALE GENOMIC DNA]</scope>
</reference>
<dbReference type="PROSITE" id="PS00022">
    <property type="entry name" value="EGF_1"/>
    <property type="match status" value="1"/>
</dbReference>
<dbReference type="InterPro" id="IPR013083">
    <property type="entry name" value="Znf_RING/FYVE/PHD"/>
</dbReference>
<keyword evidence="5" id="KW-0812">Transmembrane</keyword>
<evidence type="ECO:0000259" key="6">
    <source>
        <dbReference type="PROSITE" id="PS51292"/>
    </source>
</evidence>
<evidence type="ECO:0000313" key="8">
    <source>
        <dbReference type="Proteomes" id="UP000001307"/>
    </source>
</evidence>
<dbReference type="OrthoDB" id="2154780at2759"/>
<evidence type="ECO:0000256" key="4">
    <source>
        <dbReference type="SAM" id="MobiDB-lite"/>
    </source>
</evidence>
<evidence type="ECO:0000313" key="7">
    <source>
        <dbReference type="EMBL" id="CBY23044.1"/>
    </source>
</evidence>
<feature type="transmembrane region" description="Helical" evidence="5">
    <location>
        <begin position="83"/>
        <end position="110"/>
    </location>
</feature>
<keyword evidence="8" id="KW-1185">Reference proteome</keyword>
<dbReference type="InterPro" id="IPR011016">
    <property type="entry name" value="Znf_RING-CH"/>
</dbReference>
<keyword evidence="3" id="KW-0862">Zinc</keyword>
<feature type="transmembrane region" description="Helical" evidence="5">
    <location>
        <begin position="280"/>
        <end position="298"/>
    </location>
</feature>
<dbReference type="EMBL" id="FN653020">
    <property type="protein sequence ID" value="CBY23044.1"/>
    <property type="molecule type" value="Genomic_DNA"/>
</dbReference>
<feature type="domain" description="RING-CH-type" evidence="6">
    <location>
        <begin position="370"/>
        <end position="432"/>
    </location>
</feature>
<evidence type="ECO:0000256" key="3">
    <source>
        <dbReference type="ARBA" id="ARBA00022833"/>
    </source>
</evidence>
<evidence type="ECO:0000256" key="2">
    <source>
        <dbReference type="ARBA" id="ARBA00022771"/>
    </source>
</evidence>
<feature type="transmembrane region" description="Helical" evidence="5">
    <location>
        <begin position="14"/>
        <end position="32"/>
    </location>
</feature>
<keyword evidence="1" id="KW-0479">Metal-binding</keyword>
<dbReference type="Proteomes" id="UP000001307">
    <property type="component" value="Unassembled WGS sequence"/>
</dbReference>
<evidence type="ECO:0000256" key="1">
    <source>
        <dbReference type="ARBA" id="ARBA00022723"/>
    </source>
</evidence>
<feature type="transmembrane region" description="Helical" evidence="5">
    <location>
        <begin position="197"/>
        <end position="219"/>
    </location>
</feature>
<organism evidence="7">
    <name type="scientific">Oikopleura dioica</name>
    <name type="common">Tunicate</name>
    <dbReference type="NCBI Taxonomy" id="34765"/>
    <lineage>
        <taxon>Eukaryota</taxon>
        <taxon>Metazoa</taxon>
        <taxon>Chordata</taxon>
        <taxon>Tunicata</taxon>
        <taxon>Appendicularia</taxon>
        <taxon>Copelata</taxon>
        <taxon>Oikopleuridae</taxon>
        <taxon>Oikopleura</taxon>
    </lineage>
</organism>
<feature type="region of interest" description="Disordered" evidence="4">
    <location>
        <begin position="528"/>
        <end position="550"/>
    </location>
</feature>
<keyword evidence="5" id="KW-1133">Transmembrane helix</keyword>
<dbReference type="PANTHER" id="PTHR20893:SF2">
    <property type="entry name" value="LD08641P"/>
    <property type="match status" value="1"/>
</dbReference>
<dbReference type="PROSITE" id="PS51292">
    <property type="entry name" value="ZF_RING_CH"/>
    <property type="match status" value="1"/>
</dbReference>
<evidence type="ECO:0000256" key="5">
    <source>
        <dbReference type="SAM" id="Phobius"/>
    </source>
</evidence>
<dbReference type="Gene3D" id="3.30.40.10">
    <property type="entry name" value="Zinc/RING finger domain, C3HC4 (zinc finger)"/>
    <property type="match status" value="1"/>
</dbReference>
<feature type="transmembrane region" description="Helical" evidence="5">
    <location>
        <begin position="231"/>
        <end position="252"/>
    </location>
</feature>
<keyword evidence="2" id="KW-0863">Zinc-finger</keyword>
<sequence>MITEANHFTQKKTAFKVVKVLLFAASVIVIFANEPTGENVLARAKLMDKCIDDSFCSNDGQCYSGQCRCSVHWSGPDCKKHNLVYFTSFSVIFYCITLCCFIQLGICIRSEYAKQKQKSFNHACRITVQKFLYSCSAVSSLDRVFFILKKPLLSIYYALIISSLALVVCYWSELLFSKEAAIGVQKHCPRFLTKSRLAFTIFNACLIGVLFINFTASHFQEKSPSQVFPTLFAIVLFIIHVLFLIVGIEMFCKIRGEFAMSTRNETKEKIDVVQAAHSRVGLFFQCGLTVLLVVFILADVFGGSDVIQDIFYRDAFEVTFRLMELGVVLWFPCILWNSTNPEELWALNPRKLLKPAKREALDMRTDRLLIQSPHDAECWICYDAKEDDLIQPCDCKGDVKWVHQKCLQRWIAEKSQGDKPCCQVCKQEYLIYIEKIDFDETLKKIHWFMVVPSFVTILFAPYGTYLLCGQVDQYRISSFERHHTLIKSAAVVLCCFIEYALFRFIGTSGFKLYRTAVSRAVRVQSRTPTSSSEDEQATLAGECSSSATRV</sequence>
<name>E4X109_OIKDI</name>
<feature type="transmembrane region" description="Helical" evidence="5">
    <location>
        <begin position="445"/>
        <end position="465"/>
    </location>
</feature>
<dbReference type="CDD" id="cd16495">
    <property type="entry name" value="RING_CH-C4HC3_MARCH"/>
    <property type="match status" value="1"/>
</dbReference>
<accession>E4X109</accession>
<keyword evidence="5" id="KW-0472">Membrane</keyword>
<dbReference type="Pfam" id="PF12906">
    <property type="entry name" value="RINGv"/>
    <property type="match status" value="1"/>
</dbReference>
<proteinExistence type="predicted"/>
<dbReference type="SMART" id="SM00744">
    <property type="entry name" value="RINGv"/>
    <property type="match status" value="1"/>
</dbReference>
<dbReference type="GO" id="GO:0008270">
    <property type="term" value="F:zinc ion binding"/>
    <property type="evidence" value="ECO:0007669"/>
    <property type="project" value="UniProtKB-KW"/>
</dbReference>
<protein>
    <recommendedName>
        <fullName evidence="6">RING-CH-type domain-containing protein</fullName>
    </recommendedName>
</protein>
<dbReference type="AlphaFoldDB" id="E4X109"/>
<dbReference type="PANTHER" id="PTHR20893">
    <property type="entry name" value="LD08641P"/>
    <property type="match status" value="1"/>
</dbReference>
<dbReference type="InParanoid" id="E4X109"/>
<feature type="transmembrane region" description="Helical" evidence="5">
    <location>
        <begin position="485"/>
        <end position="505"/>
    </location>
</feature>
<feature type="transmembrane region" description="Helical" evidence="5">
    <location>
        <begin position="154"/>
        <end position="176"/>
    </location>
</feature>